<organism evidence="2 3">
    <name type="scientific">Luteimonas flava</name>
    <dbReference type="NCBI Taxonomy" id="3115822"/>
    <lineage>
        <taxon>Bacteria</taxon>
        <taxon>Pseudomonadati</taxon>
        <taxon>Pseudomonadota</taxon>
        <taxon>Gammaproteobacteria</taxon>
        <taxon>Lysobacterales</taxon>
        <taxon>Lysobacteraceae</taxon>
        <taxon>Luteimonas</taxon>
    </lineage>
</organism>
<evidence type="ECO:0000313" key="2">
    <source>
        <dbReference type="EMBL" id="MEF3083844.1"/>
    </source>
</evidence>
<gene>
    <name evidence="2" type="ORF">V3391_16630</name>
</gene>
<accession>A0ABU7WKY7</accession>
<dbReference type="SUPFAM" id="SSF88697">
    <property type="entry name" value="PUA domain-like"/>
    <property type="match status" value="1"/>
</dbReference>
<dbReference type="EMBL" id="JAZHBM010000003">
    <property type="protein sequence ID" value="MEF3083844.1"/>
    <property type="molecule type" value="Genomic_DNA"/>
</dbReference>
<dbReference type="PANTHER" id="PTHR14087:SF7">
    <property type="entry name" value="THYMOCYTE NUCLEAR PROTEIN 1"/>
    <property type="match status" value="1"/>
</dbReference>
<dbReference type="InterPro" id="IPR047197">
    <property type="entry name" value="THYN1-like_EVE"/>
</dbReference>
<feature type="domain" description="EVE" evidence="1">
    <location>
        <begin position="6"/>
        <end position="154"/>
    </location>
</feature>
<dbReference type="Pfam" id="PF01878">
    <property type="entry name" value="EVE"/>
    <property type="match status" value="1"/>
</dbReference>
<dbReference type="Proteomes" id="UP001358324">
    <property type="component" value="Unassembled WGS sequence"/>
</dbReference>
<dbReference type="InterPro" id="IPR015947">
    <property type="entry name" value="PUA-like_sf"/>
</dbReference>
<dbReference type="PANTHER" id="PTHR14087">
    <property type="entry name" value="THYMOCYTE NUCLEAR PROTEIN 1"/>
    <property type="match status" value="1"/>
</dbReference>
<dbReference type="CDD" id="cd21133">
    <property type="entry name" value="EVE"/>
    <property type="match status" value="1"/>
</dbReference>
<dbReference type="Gene3D" id="3.10.590.10">
    <property type="entry name" value="ph1033 like domains"/>
    <property type="match status" value="1"/>
</dbReference>
<reference evidence="2 3" key="1">
    <citation type="submission" date="2024-01" db="EMBL/GenBank/DDBJ databases">
        <title>Novel species of the genus Luteimonas isolated from rivers.</title>
        <authorList>
            <person name="Lu H."/>
        </authorList>
    </citation>
    <scope>NUCLEOTIDE SEQUENCE [LARGE SCALE GENOMIC DNA]</scope>
    <source>
        <strain evidence="2 3">SMYT11W</strain>
    </source>
</reference>
<comment type="caution">
    <text evidence="2">The sequence shown here is derived from an EMBL/GenBank/DDBJ whole genome shotgun (WGS) entry which is preliminary data.</text>
</comment>
<sequence length="159" mass="18129">MSTRKRYWLMKSEPDDFSIDDLARVGTEPWTGVRNYQARNFMRDGMRVGDGVLFYHSNADVPGIYGIAEVASTAYPDPSQFKKSSKYYDEKATEETPRWFLVDVGYVRTLAHPIPLAEIREHSAALGEEFALIRKGARLSVLPVTAAQWKLLLSLEKKR</sequence>
<evidence type="ECO:0000313" key="3">
    <source>
        <dbReference type="Proteomes" id="UP001358324"/>
    </source>
</evidence>
<name>A0ABU7WKY7_9GAMM</name>
<dbReference type="RefSeq" id="WP_332079541.1">
    <property type="nucleotide sequence ID" value="NZ_JAZHBM010000003.1"/>
</dbReference>
<proteinExistence type="predicted"/>
<dbReference type="InterPro" id="IPR002740">
    <property type="entry name" value="EVE_domain"/>
</dbReference>
<keyword evidence="3" id="KW-1185">Reference proteome</keyword>
<protein>
    <submittedName>
        <fullName evidence="2">EVE domain-containing protein</fullName>
    </submittedName>
</protein>
<dbReference type="InterPro" id="IPR052181">
    <property type="entry name" value="5hmC_binding"/>
</dbReference>
<evidence type="ECO:0000259" key="1">
    <source>
        <dbReference type="Pfam" id="PF01878"/>
    </source>
</evidence>